<proteinExistence type="inferred from homology"/>
<evidence type="ECO:0000256" key="2">
    <source>
        <dbReference type="ARBA" id="ARBA00022741"/>
    </source>
</evidence>
<comment type="subunit">
    <text evidence="5 6">Homodimer.</text>
</comment>
<comment type="function">
    <text evidence="5">Catalyzes the ATP-dependent conversion of 5-aminoimidazole ribonucleotide (AIR) and HCO(3)(-) to N5-carboxyaminoimidazole ribonucleotide (N5-CAIR).</text>
</comment>
<keyword evidence="1 5" id="KW-0436">Ligase</keyword>
<dbReference type="GO" id="GO:0005524">
    <property type="term" value="F:ATP binding"/>
    <property type="evidence" value="ECO:0007669"/>
    <property type="project" value="UniProtKB-UniRule"/>
</dbReference>
<dbReference type="NCBIfam" id="NF004675">
    <property type="entry name" value="PRK06019.1-1"/>
    <property type="match status" value="1"/>
</dbReference>
<dbReference type="GO" id="GO:0046872">
    <property type="term" value="F:metal ion binding"/>
    <property type="evidence" value="ECO:0007669"/>
    <property type="project" value="InterPro"/>
</dbReference>
<dbReference type="InterPro" id="IPR005875">
    <property type="entry name" value="PurK"/>
</dbReference>
<comment type="catalytic activity">
    <reaction evidence="5 6">
        <text>5-amino-1-(5-phospho-beta-D-ribosyl)imidazole + hydrogencarbonate + ATP = 5-carboxyamino-1-(5-phospho-D-ribosyl)imidazole + ADP + phosphate + 2 H(+)</text>
        <dbReference type="Rhea" id="RHEA:19317"/>
        <dbReference type="ChEBI" id="CHEBI:15378"/>
        <dbReference type="ChEBI" id="CHEBI:17544"/>
        <dbReference type="ChEBI" id="CHEBI:30616"/>
        <dbReference type="ChEBI" id="CHEBI:43474"/>
        <dbReference type="ChEBI" id="CHEBI:58730"/>
        <dbReference type="ChEBI" id="CHEBI:137981"/>
        <dbReference type="ChEBI" id="CHEBI:456216"/>
        <dbReference type="EC" id="6.3.4.18"/>
    </reaction>
</comment>
<dbReference type="InterPro" id="IPR016185">
    <property type="entry name" value="PreATP-grasp_dom_sf"/>
</dbReference>
<dbReference type="HAMAP" id="MF_01928">
    <property type="entry name" value="PurK"/>
    <property type="match status" value="1"/>
</dbReference>
<protein>
    <recommendedName>
        <fullName evidence="5 6">N5-carboxyaminoimidazole ribonucleotide synthase</fullName>
        <shortName evidence="5 6">N5-CAIR synthase</shortName>
        <ecNumber evidence="5 6">6.3.4.18</ecNumber>
    </recommendedName>
    <alternativeName>
        <fullName evidence="5 6">5-(carboxyamino)imidazole ribonucleotide synthetase</fullName>
    </alternativeName>
</protein>
<dbReference type="SUPFAM" id="SSF51246">
    <property type="entry name" value="Rudiment single hybrid motif"/>
    <property type="match status" value="1"/>
</dbReference>
<evidence type="ECO:0000256" key="1">
    <source>
        <dbReference type="ARBA" id="ARBA00022598"/>
    </source>
</evidence>
<dbReference type="GO" id="GO:0004638">
    <property type="term" value="F:phosphoribosylaminoimidazole carboxylase activity"/>
    <property type="evidence" value="ECO:0007669"/>
    <property type="project" value="InterPro"/>
</dbReference>
<feature type="domain" description="ATP-grasp" evidence="7">
    <location>
        <begin position="110"/>
        <end position="295"/>
    </location>
</feature>
<evidence type="ECO:0000256" key="3">
    <source>
        <dbReference type="ARBA" id="ARBA00022755"/>
    </source>
</evidence>
<evidence type="ECO:0000259" key="7">
    <source>
        <dbReference type="PROSITE" id="PS50975"/>
    </source>
</evidence>
<evidence type="ECO:0000256" key="5">
    <source>
        <dbReference type="HAMAP-Rule" id="MF_01928"/>
    </source>
</evidence>
<dbReference type="InterPro" id="IPR040686">
    <property type="entry name" value="PurK_C"/>
</dbReference>
<comment type="pathway">
    <text evidence="5 6">Purine metabolism; IMP biosynthesis via de novo pathway; 5-amino-1-(5-phospho-D-ribosyl)imidazole-4-carboxylate from 5-amino-1-(5-phospho-D-ribosyl)imidazole (N5-CAIR route): step 1/2.</text>
</comment>
<dbReference type="UniPathway" id="UPA00074">
    <property type="reaction ID" value="UER00942"/>
</dbReference>
<keyword evidence="9" id="KW-1185">Reference proteome</keyword>
<evidence type="ECO:0000313" key="8">
    <source>
        <dbReference type="EMBL" id="NDV61415.1"/>
    </source>
</evidence>
<dbReference type="SUPFAM" id="SSF52440">
    <property type="entry name" value="PreATP-grasp domain"/>
    <property type="match status" value="1"/>
</dbReference>
<dbReference type="Pfam" id="PF22660">
    <property type="entry name" value="RS_preATP-grasp-like"/>
    <property type="match status" value="1"/>
</dbReference>
<keyword evidence="3 5" id="KW-0658">Purine biosynthesis</keyword>
<evidence type="ECO:0000256" key="6">
    <source>
        <dbReference type="RuleBase" id="RU361200"/>
    </source>
</evidence>
<feature type="binding site" evidence="5">
    <location>
        <begin position="265"/>
        <end position="266"/>
    </location>
    <ligand>
        <name>ATP</name>
        <dbReference type="ChEBI" id="CHEBI:30616"/>
    </ligand>
</feature>
<dbReference type="AlphaFoldDB" id="A0A6B2M0V8"/>
<dbReference type="GO" id="GO:0006189">
    <property type="term" value="P:'de novo' IMP biosynthetic process"/>
    <property type="evidence" value="ECO:0007669"/>
    <property type="project" value="UniProtKB-UniRule"/>
</dbReference>
<dbReference type="EMBL" id="JAAGNX010000001">
    <property type="protein sequence ID" value="NDV61415.1"/>
    <property type="molecule type" value="Genomic_DNA"/>
</dbReference>
<comment type="function">
    <text evidence="6">Catalyzes the ATP-dependent conversion of 5-aminoimidazole ribonucleotide (AIR) and HCO(3)- to N5-carboxyaminoimidazole ribonucleotide (N5-CAIR).</text>
</comment>
<dbReference type="Gene3D" id="3.30.470.20">
    <property type="entry name" value="ATP-grasp fold, B domain"/>
    <property type="match status" value="1"/>
</dbReference>
<dbReference type="NCBIfam" id="TIGR01161">
    <property type="entry name" value="purK"/>
    <property type="match status" value="1"/>
</dbReference>
<keyword evidence="2 5" id="KW-0547">Nucleotide-binding</keyword>
<dbReference type="Proteomes" id="UP000478417">
    <property type="component" value="Unassembled WGS sequence"/>
</dbReference>
<name>A0A6B2M0V8_9BACT</name>
<dbReference type="PROSITE" id="PS50975">
    <property type="entry name" value="ATP_GRASP"/>
    <property type="match status" value="1"/>
</dbReference>
<organism evidence="8 9">
    <name type="scientific">Oceanipulchritudo coccoides</name>
    <dbReference type="NCBI Taxonomy" id="2706888"/>
    <lineage>
        <taxon>Bacteria</taxon>
        <taxon>Pseudomonadati</taxon>
        <taxon>Verrucomicrobiota</taxon>
        <taxon>Opitutia</taxon>
        <taxon>Puniceicoccales</taxon>
        <taxon>Oceanipulchritudinaceae</taxon>
        <taxon>Oceanipulchritudo</taxon>
    </lineage>
</organism>
<reference evidence="8 9" key="1">
    <citation type="submission" date="2020-02" db="EMBL/GenBank/DDBJ databases">
        <title>Albibacoteraceae fam. nov., the first described family within the subdivision 4 Verrucomicrobia.</title>
        <authorList>
            <person name="Xi F."/>
        </authorList>
    </citation>
    <scope>NUCLEOTIDE SEQUENCE [LARGE SCALE GENOMIC DNA]</scope>
    <source>
        <strain evidence="8 9">CK1056</strain>
    </source>
</reference>
<dbReference type="NCBIfam" id="NF004676">
    <property type="entry name" value="PRK06019.1-2"/>
    <property type="match status" value="1"/>
</dbReference>
<feature type="binding site" evidence="5">
    <location>
        <position position="146"/>
    </location>
    <ligand>
        <name>ATP</name>
        <dbReference type="ChEBI" id="CHEBI:30616"/>
    </ligand>
</feature>
<feature type="binding site" evidence="5">
    <location>
        <position position="212"/>
    </location>
    <ligand>
        <name>ATP</name>
        <dbReference type="ChEBI" id="CHEBI:30616"/>
    </ligand>
</feature>
<dbReference type="InterPro" id="IPR011054">
    <property type="entry name" value="Rudment_hybrid_motif"/>
</dbReference>
<comment type="caution">
    <text evidence="8">The sequence shown here is derived from an EMBL/GenBank/DDBJ whole genome shotgun (WGS) entry which is preliminary data.</text>
</comment>
<keyword evidence="4 5" id="KW-0067">ATP-binding</keyword>
<accession>A0A6B2M0V8</accession>
<sequence length="379" mass="41185">MKTLLPGSTIGMLGGGQLGRMSILAGRKLGYRFIVLEPSSHSAAGMVADQQVEAAYDDPDGLRAFAGQVDRATLEFENIPARSLEILAESVEVFPGRLALEVCQNRGREKQFLKDNKIPCAPFAIVRSLPELEEAIGRIGLPAVLKTADFGYDGKGQVRIDPGMDLAQVWSAYEGHAAVLEGWVEFSGEYSVICGRNAEGQSCVYPLIHNTHRNHILFTSVSPAGVSAVLEKQAQELALSIADGLDLVGLVAVELFLTGNGWVVNEMAPRPHNSGHLTFDSHMTSQFEQHIRLVCGLAPGSAQQHTPACMLNVLGDVWKNGPPDWAGILEDPQAKLHLYDKGEPRPGRKMGHITFLGDNPEDCLARAIECDKRLYEAIR</sequence>
<dbReference type="InterPro" id="IPR011761">
    <property type="entry name" value="ATP-grasp"/>
</dbReference>
<feature type="binding site" evidence="5">
    <location>
        <position position="106"/>
    </location>
    <ligand>
        <name>ATP</name>
        <dbReference type="ChEBI" id="CHEBI:30616"/>
    </ligand>
</feature>
<dbReference type="InterPro" id="IPR003135">
    <property type="entry name" value="ATP-grasp_carboxylate-amine"/>
</dbReference>
<dbReference type="GO" id="GO:0034028">
    <property type="term" value="F:5-(carboxyamino)imidazole ribonucleotide synthase activity"/>
    <property type="evidence" value="ECO:0007669"/>
    <property type="project" value="UniProtKB-UniRule"/>
</dbReference>
<dbReference type="PANTHER" id="PTHR11609:SF5">
    <property type="entry name" value="PHOSPHORIBOSYLAMINOIMIDAZOLE CARBOXYLASE"/>
    <property type="match status" value="1"/>
</dbReference>
<feature type="binding site" evidence="5">
    <location>
        <begin position="181"/>
        <end position="184"/>
    </location>
    <ligand>
        <name>ATP</name>
        <dbReference type="ChEBI" id="CHEBI:30616"/>
    </ligand>
</feature>
<feature type="binding site" evidence="5">
    <location>
        <begin position="151"/>
        <end position="157"/>
    </location>
    <ligand>
        <name>ATP</name>
        <dbReference type="ChEBI" id="CHEBI:30616"/>
    </ligand>
</feature>
<dbReference type="Gene3D" id="3.30.1490.20">
    <property type="entry name" value="ATP-grasp fold, A domain"/>
    <property type="match status" value="1"/>
</dbReference>
<dbReference type="RefSeq" id="WP_163962335.1">
    <property type="nucleotide sequence ID" value="NZ_JAAGNX010000001.1"/>
</dbReference>
<dbReference type="NCBIfam" id="NF004679">
    <property type="entry name" value="PRK06019.1-5"/>
    <property type="match status" value="1"/>
</dbReference>
<dbReference type="PANTHER" id="PTHR11609">
    <property type="entry name" value="PURINE BIOSYNTHESIS PROTEIN 6/7, PUR6/7"/>
    <property type="match status" value="1"/>
</dbReference>
<evidence type="ECO:0000313" key="9">
    <source>
        <dbReference type="Proteomes" id="UP000478417"/>
    </source>
</evidence>
<dbReference type="FunFam" id="3.30.1490.20:FF:000015">
    <property type="entry name" value="N5-carboxyaminoimidazole ribonucleotide synthase"/>
    <property type="match status" value="1"/>
</dbReference>
<dbReference type="InterPro" id="IPR054350">
    <property type="entry name" value="PurT/PurK_preATP-grasp"/>
</dbReference>
<feature type="binding site" evidence="5">
    <location>
        <position position="189"/>
    </location>
    <ligand>
        <name>ATP</name>
        <dbReference type="ChEBI" id="CHEBI:30616"/>
    </ligand>
</feature>
<dbReference type="SUPFAM" id="SSF56059">
    <property type="entry name" value="Glutathione synthetase ATP-binding domain-like"/>
    <property type="match status" value="1"/>
</dbReference>
<dbReference type="Gene3D" id="3.40.50.20">
    <property type="match status" value="1"/>
</dbReference>
<gene>
    <name evidence="5 6" type="primary">purK</name>
    <name evidence="8" type="ORF">G0Q06_03020</name>
</gene>
<dbReference type="InterPro" id="IPR013815">
    <property type="entry name" value="ATP_grasp_subdomain_1"/>
</dbReference>
<dbReference type="EC" id="6.3.4.18" evidence="5 6"/>
<dbReference type="Pfam" id="PF02222">
    <property type="entry name" value="ATP-grasp"/>
    <property type="match status" value="1"/>
</dbReference>
<comment type="similarity">
    <text evidence="5 6">Belongs to the PurK/PurT family.</text>
</comment>
<dbReference type="Pfam" id="PF17769">
    <property type="entry name" value="PurK_C"/>
    <property type="match status" value="1"/>
</dbReference>
<evidence type="ECO:0000256" key="4">
    <source>
        <dbReference type="ARBA" id="ARBA00022840"/>
    </source>
</evidence>
<dbReference type="GO" id="GO:0005829">
    <property type="term" value="C:cytosol"/>
    <property type="evidence" value="ECO:0007669"/>
    <property type="project" value="TreeGrafter"/>
</dbReference>